<dbReference type="KEGG" id="trc:DYE49_12115"/>
<evidence type="ECO:0000313" key="3">
    <source>
        <dbReference type="Proteomes" id="UP000593591"/>
    </source>
</evidence>
<organism evidence="2 3">
    <name type="scientific">Treponema rectale</name>
    <dbReference type="NCBI Taxonomy" id="744512"/>
    <lineage>
        <taxon>Bacteria</taxon>
        <taxon>Pseudomonadati</taxon>
        <taxon>Spirochaetota</taxon>
        <taxon>Spirochaetia</taxon>
        <taxon>Spirochaetales</taxon>
        <taxon>Treponemataceae</taxon>
        <taxon>Treponema</taxon>
    </lineage>
</organism>
<sequence>MFIKYLIVKFNIFLCYGKLFSMALKIIIGSVIFITVGLIFCITGMILKTSSKQNAASKITGTIFYLIGAITLISGILGICFKNEITRTVLQFYALIYLVIISIVFFIITKLIKIKS</sequence>
<protein>
    <submittedName>
        <fullName evidence="2">Uncharacterized protein</fullName>
    </submittedName>
</protein>
<gene>
    <name evidence="2" type="ORF">DYE49_12115</name>
</gene>
<dbReference type="Proteomes" id="UP000593591">
    <property type="component" value="Chromosome"/>
</dbReference>
<dbReference type="AlphaFoldDB" id="A0A7M1XSM0"/>
<proteinExistence type="predicted"/>
<dbReference type="EMBL" id="CP031517">
    <property type="protein sequence ID" value="QOS41152.1"/>
    <property type="molecule type" value="Genomic_DNA"/>
</dbReference>
<accession>A0A7M1XSM0</accession>
<keyword evidence="1" id="KW-0812">Transmembrane</keyword>
<feature type="transmembrane region" description="Helical" evidence="1">
    <location>
        <begin position="91"/>
        <end position="112"/>
    </location>
</feature>
<keyword evidence="1" id="KW-0472">Membrane</keyword>
<name>A0A7M1XSM0_9SPIR</name>
<feature type="transmembrane region" description="Helical" evidence="1">
    <location>
        <begin position="59"/>
        <end position="79"/>
    </location>
</feature>
<evidence type="ECO:0000313" key="2">
    <source>
        <dbReference type="EMBL" id="QOS41152.1"/>
    </source>
</evidence>
<evidence type="ECO:0000256" key="1">
    <source>
        <dbReference type="SAM" id="Phobius"/>
    </source>
</evidence>
<reference evidence="2 3" key="1">
    <citation type="submission" date="2018-08" db="EMBL/GenBank/DDBJ databases">
        <title>The first complete genome of Treponema rectale (CHPAT), a commensal spirochete of the bovine rectum.</title>
        <authorList>
            <person name="Staton G.J."/>
            <person name="Clegg S.R."/>
            <person name="Carter S.D."/>
            <person name="Radford A.D."/>
            <person name="Darby A."/>
            <person name="Hall N."/>
            <person name="Birtles R.J."/>
            <person name="Evans N.J."/>
        </authorList>
    </citation>
    <scope>NUCLEOTIDE SEQUENCE [LARGE SCALE GENOMIC DNA]</scope>
    <source>
        <strain evidence="2 3">CHPA</strain>
    </source>
</reference>
<feature type="transmembrane region" description="Helical" evidence="1">
    <location>
        <begin position="26"/>
        <end position="47"/>
    </location>
</feature>
<keyword evidence="1" id="KW-1133">Transmembrane helix</keyword>